<dbReference type="SUPFAM" id="SSF55874">
    <property type="entry name" value="ATPase domain of HSP90 chaperone/DNA topoisomerase II/histidine kinase"/>
    <property type="match status" value="1"/>
</dbReference>
<dbReference type="PANTHER" id="PTHR34220:SF7">
    <property type="entry name" value="SENSOR HISTIDINE KINASE YPDA"/>
    <property type="match status" value="1"/>
</dbReference>
<evidence type="ECO:0000313" key="4">
    <source>
        <dbReference type="Proteomes" id="UP000094067"/>
    </source>
</evidence>
<dbReference type="InterPro" id="IPR036890">
    <property type="entry name" value="HATPase_C_sf"/>
</dbReference>
<comment type="caution">
    <text evidence="3">The sequence shown here is derived from an EMBL/GenBank/DDBJ whole genome shotgun (WGS) entry which is preliminary data.</text>
</comment>
<dbReference type="InterPro" id="IPR050640">
    <property type="entry name" value="Bact_2-comp_sensor_kinase"/>
</dbReference>
<keyword evidence="1" id="KW-1133">Transmembrane helix</keyword>
<dbReference type="PANTHER" id="PTHR34220">
    <property type="entry name" value="SENSOR HISTIDINE KINASE YPDA"/>
    <property type="match status" value="1"/>
</dbReference>
<feature type="transmembrane region" description="Helical" evidence="1">
    <location>
        <begin position="21"/>
        <end position="45"/>
    </location>
</feature>
<dbReference type="AlphaFoldDB" id="A0A1E3A035"/>
<proteinExistence type="predicted"/>
<dbReference type="RefSeq" id="WP_069155295.1">
    <property type="nucleotide sequence ID" value="NZ_MCGH01000005.1"/>
</dbReference>
<dbReference type="EMBL" id="MCGH01000005">
    <property type="protein sequence ID" value="ODM02098.1"/>
    <property type="molecule type" value="Genomic_DNA"/>
</dbReference>
<keyword evidence="3" id="KW-0418">Kinase</keyword>
<reference evidence="3 4" key="1">
    <citation type="submission" date="2016-07" db="EMBL/GenBank/DDBJ databases">
        <title>Characterization of isolates of Eisenbergiella tayi derived from blood cultures, using whole genome sequencing.</title>
        <authorList>
            <person name="Burdz T."/>
            <person name="Wiebe D."/>
            <person name="Huynh C."/>
            <person name="Bernard K."/>
        </authorList>
    </citation>
    <scope>NUCLEOTIDE SEQUENCE [LARGE SCALE GENOMIC DNA]</scope>
    <source>
        <strain evidence="3 4">NML 110608</strain>
    </source>
</reference>
<dbReference type="GO" id="GO:0016020">
    <property type="term" value="C:membrane"/>
    <property type="evidence" value="ECO:0007669"/>
    <property type="project" value="InterPro"/>
</dbReference>
<dbReference type="EC" id="2.7.13.3" evidence="3"/>
<evidence type="ECO:0000259" key="2">
    <source>
        <dbReference type="Pfam" id="PF06580"/>
    </source>
</evidence>
<dbReference type="Gene3D" id="3.30.565.10">
    <property type="entry name" value="Histidine kinase-like ATPase, C-terminal domain"/>
    <property type="match status" value="1"/>
</dbReference>
<dbReference type="PATRIC" id="fig|1432052.4.peg.6755"/>
<accession>A0A1E3A035</accession>
<evidence type="ECO:0000256" key="1">
    <source>
        <dbReference type="SAM" id="Phobius"/>
    </source>
</evidence>
<dbReference type="GO" id="GO:0000155">
    <property type="term" value="F:phosphorelay sensor kinase activity"/>
    <property type="evidence" value="ECO:0007669"/>
    <property type="project" value="InterPro"/>
</dbReference>
<keyword evidence="1" id="KW-0472">Membrane</keyword>
<keyword evidence="1" id="KW-0812">Transmembrane</keyword>
<keyword evidence="3" id="KW-0808">Transferase</keyword>
<feature type="domain" description="Signal transduction histidine kinase internal region" evidence="2">
    <location>
        <begin position="381"/>
        <end position="456"/>
    </location>
</feature>
<evidence type="ECO:0000313" key="3">
    <source>
        <dbReference type="EMBL" id="ODM02098.1"/>
    </source>
</evidence>
<dbReference type="InterPro" id="IPR010559">
    <property type="entry name" value="Sig_transdc_His_kin_internal"/>
</dbReference>
<feature type="transmembrane region" description="Helical" evidence="1">
    <location>
        <begin position="288"/>
        <end position="311"/>
    </location>
</feature>
<name>A0A1E3A035_9FIRM</name>
<gene>
    <name evidence="3" type="primary">ypdA_28</name>
    <name evidence="3" type="ORF">BEI61_06097</name>
</gene>
<dbReference type="Proteomes" id="UP000094067">
    <property type="component" value="Unassembled WGS sequence"/>
</dbReference>
<sequence>MRKNSISFLKIKVYRRKFLGTTIAILLLCTICFIGVTTFFTNIWAGQQRQEAQDAFSVIERKIGTIKDQLNEYIEGCYASRTMMQDAMALFAAGSEEEYLEKRLANSRSTSAQISYMPGDMKKLFINNRTQIRGATFISESGIKAVWQDRVSGDMHVTFNLDREGSALGIPGFGDMILASYEIRDPDSIGRQLGRLTFWVDRDDLFRGVNPSGAWAVMQEGKPLHTDYTMEKEWNWIRAAENLEESQGAFFGRGYDRIFYTVFPSSQYNFSYICVINSKMLWRLNRSALIGISFVLIILAGGAVLVSFVGIRNDARFLSYIMQMLGAMENGDLSVAKNLEIHTEHKNEYGRIAIALKDVSQKLEGYIRTEYVMKLKQQEAAMRALKHQINPHFLYNTLESIRSKALVCGDEETAEAITQLGSLYRKIVHCPDVITMKEEKDLLELYLRLMSLRFAGNFVYQLELEKDLEGVRTPGFWLQPLAENFFSHGFDRNNEFNLLILEIRSEGGGVRALMTDNGLGIAREQLEAIRKNMHEGSDDPDADIGLRNVYMRLQYFYGEDFTMEIGNNPEGGARISVYIPTQAGKEETDVHVVDCG</sequence>
<dbReference type="Pfam" id="PF06580">
    <property type="entry name" value="His_kinase"/>
    <property type="match status" value="1"/>
</dbReference>
<protein>
    <submittedName>
        <fullName evidence="3">Sensor histidine kinase YpdA</fullName>
        <ecNumber evidence="3">2.7.13.3</ecNumber>
    </submittedName>
</protein>
<organism evidence="3 4">
    <name type="scientific">Eisenbergiella tayi</name>
    <dbReference type="NCBI Taxonomy" id="1432052"/>
    <lineage>
        <taxon>Bacteria</taxon>
        <taxon>Bacillati</taxon>
        <taxon>Bacillota</taxon>
        <taxon>Clostridia</taxon>
        <taxon>Lachnospirales</taxon>
        <taxon>Lachnospiraceae</taxon>
        <taxon>Eisenbergiella</taxon>
    </lineage>
</organism>